<accession>A0A154V1T7</accession>
<evidence type="ECO:0000313" key="2">
    <source>
        <dbReference type="EMBL" id="KZC95335.1"/>
    </source>
</evidence>
<dbReference type="InterPro" id="IPR045596">
    <property type="entry name" value="DUF6459"/>
</dbReference>
<feature type="compositionally biased region" description="Basic and acidic residues" evidence="1">
    <location>
        <begin position="1"/>
        <end position="15"/>
    </location>
</feature>
<dbReference type="STRING" id="31965.AWH51_08560"/>
<name>A0A154V1T7_9MICO</name>
<evidence type="ECO:0000256" key="1">
    <source>
        <dbReference type="SAM" id="MobiDB-lite"/>
    </source>
</evidence>
<dbReference type="Proteomes" id="UP000076218">
    <property type="component" value="Unassembled WGS sequence"/>
</dbReference>
<feature type="compositionally biased region" description="Low complexity" evidence="1">
    <location>
        <begin position="50"/>
        <end position="66"/>
    </location>
</feature>
<gene>
    <name evidence="2" type="ORF">AWH51_08560</name>
</gene>
<protein>
    <recommendedName>
        <fullName evidence="4">3-hydroxyacyl-CoA dehydrogenase</fullName>
    </recommendedName>
</protein>
<reference evidence="2 3" key="1">
    <citation type="submission" date="2016-01" db="EMBL/GenBank/DDBJ databases">
        <title>Draft genome sequence of Clavibacter michiganensis subsp. tessellarius DOAB 609.</title>
        <authorList>
            <person name="Tambong J.T."/>
        </authorList>
    </citation>
    <scope>NUCLEOTIDE SEQUENCE [LARGE SCALE GENOMIC DNA]</scope>
    <source>
        <strain evidence="2 3">DOAB 609</strain>
    </source>
</reference>
<dbReference type="AlphaFoldDB" id="A0A154V1T7"/>
<sequence>MSEAVPREDLPDRRSAATGSADSASPRRTGSRKRASASIPPEKGDAASNRAGGSTAAPAPTATVRGTARKRFDVDDFFGRQPCSSSDLPPSGPLLENLTRCVIEILAGARELDQIARWVSDDVYRHLLKRVVLSARARRTKGQSVTRPVFTIGTVTSFSPRDGVIEAVIVVHGRARARAVAIRLEGLDRRWRATAINVL</sequence>
<dbReference type="Pfam" id="PF20060">
    <property type="entry name" value="DUF6459"/>
    <property type="match status" value="1"/>
</dbReference>
<evidence type="ECO:0008006" key="4">
    <source>
        <dbReference type="Google" id="ProtNLM"/>
    </source>
</evidence>
<comment type="caution">
    <text evidence="2">The sequence shown here is derived from an EMBL/GenBank/DDBJ whole genome shotgun (WGS) entry which is preliminary data.</text>
</comment>
<feature type="region of interest" description="Disordered" evidence="1">
    <location>
        <begin position="1"/>
        <end position="66"/>
    </location>
</feature>
<dbReference type="EMBL" id="LQXA01000027">
    <property type="protein sequence ID" value="KZC95335.1"/>
    <property type="molecule type" value="Genomic_DNA"/>
</dbReference>
<organism evidence="2 3">
    <name type="scientific">Clavibacter tessellarius</name>
    <dbReference type="NCBI Taxonomy" id="31965"/>
    <lineage>
        <taxon>Bacteria</taxon>
        <taxon>Bacillati</taxon>
        <taxon>Actinomycetota</taxon>
        <taxon>Actinomycetes</taxon>
        <taxon>Micrococcales</taxon>
        <taxon>Microbacteriaceae</taxon>
        <taxon>Clavibacter</taxon>
    </lineage>
</organism>
<feature type="compositionally biased region" description="Polar residues" evidence="1">
    <location>
        <begin position="17"/>
        <end position="28"/>
    </location>
</feature>
<proteinExistence type="predicted"/>
<evidence type="ECO:0000313" key="3">
    <source>
        <dbReference type="Proteomes" id="UP000076218"/>
    </source>
</evidence>
<dbReference type="OrthoDB" id="3266345at2"/>